<evidence type="ECO:0000313" key="3">
    <source>
        <dbReference type="Proteomes" id="UP000317940"/>
    </source>
</evidence>
<name>A0A561T650_9ACTN</name>
<dbReference type="GO" id="GO:0006355">
    <property type="term" value="P:regulation of DNA-templated transcription"/>
    <property type="evidence" value="ECO:0007669"/>
    <property type="project" value="InterPro"/>
</dbReference>
<gene>
    <name evidence="2" type="ORF">FHX73_1465</name>
</gene>
<organism evidence="2 3">
    <name type="scientific">Kitasatospora viridis</name>
    <dbReference type="NCBI Taxonomy" id="281105"/>
    <lineage>
        <taxon>Bacteria</taxon>
        <taxon>Bacillati</taxon>
        <taxon>Actinomycetota</taxon>
        <taxon>Actinomycetes</taxon>
        <taxon>Kitasatosporales</taxon>
        <taxon>Streptomycetaceae</taxon>
        <taxon>Kitasatospora</taxon>
    </lineage>
</organism>
<dbReference type="GO" id="GO:0003677">
    <property type="term" value="F:DNA binding"/>
    <property type="evidence" value="ECO:0007669"/>
    <property type="project" value="InterPro"/>
</dbReference>
<dbReference type="AlphaFoldDB" id="A0A561T650"/>
<dbReference type="RefSeq" id="WP_145909880.1">
    <property type="nucleotide sequence ID" value="NZ_BAAAMZ010000002.1"/>
</dbReference>
<dbReference type="Proteomes" id="UP000317940">
    <property type="component" value="Unassembled WGS sequence"/>
</dbReference>
<dbReference type="Gene3D" id="1.10.10.10">
    <property type="entry name" value="Winged helix-like DNA-binding domain superfamily/Winged helix DNA-binding domain"/>
    <property type="match status" value="1"/>
</dbReference>
<reference evidence="2 3" key="1">
    <citation type="submission" date="2019-06" db="EMBL/GenBank/DDBJ databases">
        <title>Sequencing the genomes of 1000 actinobacteria strains.</title>
        <authorList>
            <person name="Klenk H.-P."/>
        </authorList>
    </citation>
    <scope>NUCLEOTIDE SEQUENCE [LARGE SCALE GENOMIC DNA]</scope>
    <source>
        <strain evidence="2 3">DSM 44826</strain>
    </source>
</reference>
<protein>
    <submittedName>
        <fullName evidence="2">LuxR family two component transcriptional regulator</fullName>
    </submittedName>
</protein>
<comment type="caution">
    <text evidence="2">The sequence shown here is derived from an EMBL/GenBank/DDBJ whole genome shotgun (WGS) entry which is preliminary data.</text>
</comment>
<dbReference type="OrthoDB" id="3176919at2"/>
<evidence type="ECO:0000313" key="2">
    <source>
        <dbReference type="EMBL" id="TWF82583.1"/>
    </source>
</evidence>
<evidence type="ECO:0000256" key="1">
    <source>
        <dbReference type="SAM" id="MobiDB-lite"/>
    </source>
</evidence>
<dbReference type="SUPFAM" id="SSF46894">
    <property type="entry name" value="C-terminal effector domain of the bipartite response regulators"/>
    <property type="match status" value="1"/>
</dbReference>
<sequence>MSEGARAVPGHTGDGPVLIGVVDECQATALGVASWLDDLPGARVVVAPPEQVAEPYGRVGALADVLVMELVYRGRARLPDIGRLAHAGREVVVYTRSVDRPTAAAVTGAGALCCVSTTDGREALVPVLAALLAARGDRGPRAAGAEPEPEPEEREEPEPEPEPELEERPSLSAREIDTTVLWLRSPSKHVVARQLRISPHTVDMYLRRVRHKYEQAGRPAHTKAELLTRAIEDGLITVGCAPD</sequence>
<proteinExistence type="predicted"/>
<accession>A0A561T650</accession>
<dbReference type="InterPro" id="IPR036388">
    <property type="entry name" value="WH-like_DNA-bd_sf"/>
</dbReference>
<feature type="compositionally biased region" description="Acidic residues" evidence="1">
    <location>
        <begin position="147"/>
        <end position="165"/>
    </location>
</feature>
<dbReference type="InterPro" id="IPR016032">
    <property type="entry name" value="Sig_transdc_resp-reg_C-effctor"/>
</dbReference>
<feature type="region of interest" description="Disordered" evidence="1">
    <location>
        <begin position="138"/>
        <end position="171"/>
    </location>
</feature>
<dbReference type="EMBL" id="VIWT01000004">
    <property type="protein sequence ID" value="TWF82583.1"/>
    <property type="molecule type" value="Genomic_DNA"/>
</dbReference>
<keyword evidence="3" id="KW-1185">Reference proteome</keyword>